<dbReference type="Proteomes" id="UP000366872">
    <property type="component" value="Unassembled WGS sequence"/>
</dbReference>
<dbReference type="Gene3D" id="3.30.70.120">
    <property type="match status" value="1"/>
</dbReference>
<dbReference type="EMBL" id="CAAHFG010000002">
    <property type="protein sequence ID" value="VGO15349.1"/>
    <property type="molecule type" value="Genomic_DNA"/>
</dbReference>
<organism evidence="2 3">
    <name type="scientific">Pontiella desulfatans</name>
    <dbReference type="NCBI Taxonomy" id="2750659"/>
    <lineage>
        <taxon>Bacteria</taxon>
        <taxon>Pseudomonadati</taxon>
        <taxon>Kiritimatiellota</taxon>
        <taxon>Kiritimatiellia</taxon>
        <taxon>Kiritimatiellales</taxon>
        <taxon>Pontiellaceae</taxon>
        <taxon>Pontiella</taxon>
    </lineage>
</organism>
<dbReference type="InterPro" id="IPR015867">
    <property type="entry name" value="N-reg_PII/ATP_PRibTrfase_C"/>
</dbReference>
<comment type="similarity">
    <text evidence="1">Belongs to the CutA family.</text>
</comment>
<evidence type="ECO:0000313" key="3">
    <source>
        <dbReference type="Proteomes" id="UP000366872"/>
    </source>
</evidence>
<proteinExistence type="inferred from homology"/>
<dbReference type="InterPro" id="IPR011322">
    <property type="entry name" value="N-reg_PII-like_a/b"/>
</dbReference>
<dbReference type="SUPFAM" id="SSF54913">
    <property type="entry name" value="GlnB-like"/>
    <property type="match status" value="1"/>
</dbReference>
<dbReference type="PANTHER" id="PTHR23419:SF8">
    <property type="entry name" value="FI09726P"/>
    <property type="match status" value="1"/>
</dbReference>
<protein>
    <submittedName>
        <fullName evidence="2">Divalent-cation tolerance protein CutA</fullName>
    </submittedName>
</protein>
<keyword evidence="3" id="KW-1185">Reference proteome</keyword>
<dbReference type="GO" id="GO:0010038">
    <property type="term" value="P:response to metal ion"/>
    <property type="evidence" value="ECO:0007669"/>
    <property type="project" value="InterPro"/>
</dbReference>
<dbReference type="InterPro" id="IPR004323">
    <property type="entry name" value="Ion_tolerance_CutA"/>
</dbReference>
<dbReference type="RefSeq" id="WP_136080921.1">
    <property type="nucleotide sequence ID" value="NZ_CAAHFG010000002.1"/>
</dbReference>
<dbReference type="Pfam" id="PF03091">
    <property type="entry name" value="CutA1"/>
    <property type="match status" value="1"/>
</dbReference>
<evidence type="ECO:0000256" key="1">
    <source>
        <dbReference type="ARBA" id="ARBA00010169"/>
    </source>
</evidence>
<dbReference type="AlphaFoldDB" id="A0A6C2U679"/>
<sequence length="104" mass="11593">MEAYFVYVTTKDGDEARAIAKAVVEERLAACANILGGIQSVYRWEGKLCEDSEVALVLKTSHPRKAQLIDRVKQLHSYEVPCILCLPIADGNPGFIRWIEGQTD</sequence>
<gene>
    <name evidence="2" type="primary">cutA</name>
    <name evidence="2" type="ORF">PDESU_03932</name>
</gene>
<name>A0A6C2U679_PONDE</name>
<reference evidence="2 3" key="1">
    <citation type="submission" date="2019-04" db="EMBL/GenBank/DDBJ databases">
        <authorList>
            <person name="Van Vliet M D."/>
        </authorList>
    </citation>
    <scope>NUCLEOTIDE SEQUENCE [LARGE SCALE GENOMIC DNA]</scope>
    <source>
        <strain evidence="2 3">F1</strain>
    </source>
</reference>
<accession>A0A6C2U679</accession>
<dbReference type="PANTHER" id="PTHR23419">
    <property type="entry name" value="DIVALENT CATION TOLERANCE CUTA-RELATED"/>
    <property type="match status" value="1"/>
</dbReference>
<evidence type="ECO:0000313" key="2">
    <source>
        <dbReference type="EMBL" id="VGO15349.1"/>
    </source>
</evidence>
<dbReference type="GO" id="GO:0005507">
    <property type="term" value="F:copper ion binding"/>
    <property type="evidence" value="ECO:0007669"/>
    <property type="project" value="TreeGrafter"/>
</dbReference>